<keyword evidence="1" id="KW-1133">Transmembrane helix</keyword>
<evidence type="ECO:0000313" key="3">
    <source>
        <dbReference type="Proteomes" id="UP001321760"/>
    </source>
</evidence>
<evidence type="ECO:0000256" key="1">
    <source>
        <dbReference type="SAM" id="Phobius"/>
    </source>
</evidence>
<comment type="caution">
    <text evidence="2">The sequence shown here is derived from an EMBL/GenBank/DDBJ whole genome shotgun (WGS) entry which is preliminary data.</text>
</comment>
<dbReference type="EMBL" id="MU865915">
    <property type="protein sequence ID" value="KAK4454982.1"/>
    <property type="molecule type" value="Genomic_DNA"/>
</dbReference>
<reference evidence="2" key="1">
    <citation type="journal article" date="2023" name="Mol. Phylogenet. Evol.">
        <title>Genome-scale phylogeny and comparative genomics of the fungal order Sordariales.</title>
        <authorList>
            <person name="Hensen N."/>
            <person name="Bonometti L."/>
            <person name="Westerberg I."/>
            <person name="Brannstrom I.O."/>
            <person name="Guillou S."/>
            <person name="Cros-Aarteil S."/>
            <person name="Calhoun S."/>
            <person name="Haridas S."/>
            <person name="Kuo A."/>
            <person name="Mondo S."/>
            <person name="Pangilinan J."/>
            <person name="Riley R."/>
            <person name="LaButti K."/>
            <person name="Andreopoulos B."/>
            <person name="Lipzen A."/>
            <person name="Chen C."/>
            <person name="Yan M."/>
            <person name="Daum C."/>
            <person name="Ng V."/>
            <person name="Clum A."/>
            <person name="Steindorff A."/>
            <person name="Ohm R.A."/>
            <person name="Martin F."/>
            <person name="Silar P."/>
            <person name="Natvig D.O."/>
            <person name="Lalanne C."/>
            <person name="Gautier V."/>
            <person name="Ament-Velasquez S.L."/>
            <person name="Kruys A."/>
            <person name="Hutchinson M.I."/>
            <person name="Powell A.J."/>
            <person name="Barry K."/>
            <person name="Miller A.N."/>
            <person name="Grigoriev I.V."/>
            <person name="Debuchy R."/>
            <person name="Gladieux P."/>
            <person name="Hiltunen Thoren M."/>
            <person name="Johannesson H."/>
        </authorList>
    </citation>
    <scope>NUCLEOTIDE SEQUENCE</scope>
    <source>
        <strain evidence="2">PSN243</strain>
    </source>
</reference>
<sequence length="104" mass="11379">MFVSGEGKGRSTYGWLLSWWLHCYGANGAGILRLYLAFSFFCLGGGAAAGIGSVSFHHLQTTTMYLGQGKEEKVVKRADNSEKRGDCTGTYIHTYVTWLGSTEN</sequence>
<proteinExistence type="predicted"/>
<keyword evidence="1" id="KW-0812">Transmembrane</keyword>
<name>A0AAV9H2Z3_9PEZI</name>
<reference evidence="2" key="2">
    <citation type="submission" date="2023-05" db="EMBL/GenBank/DDBJ databases">
        <authorList>
            <consortium name="Lawrence Berkeley National Laboratory"/>
            <person name="Steindorff A."/>
            <person name="Hensen N."/>
            <person name="Bonometti L."/>
            <person name="Westerberg I."/>
            <person name="Brannstrom I.O."/>
            <person name="Guillou S."/>
            <person name="Cros-Aarteil S."/>
            <person name="Calhoun S."/>
            <person name="Haridas S."/>
            <person name="Kuo A."/>
            <person name="Mondo S."/>
            <person name="Pangilinan J."/>
            <person name="Riley R."/>
            <person name="Labutti K."/>
            <person name="Andreopoulos B."/>
            <person name="Lipzen A."/>
            <person name="Chen C."/>
            <person name="Yanf M."/>
            <person name="Daum C."/>
            <person name="Ng V."/>
            <person name="Clum A."/>
            <person name="Ohm R."/>
            <person name="Martin F."/>
            <person name="Silar P."/>
            <person name="Natvig D."/>
            <person name="Lalanne C."/>
            <person name="Gautier V."/>
            <person name="Ament-Velasquez S.L."/>
            <person name="Kruys A."/>
            <person name="Hutchinson M.I."/>
            <person name="Powell A.J."/>
            <person name="Barry K."/>
            <person name="Miller A.N."/>
            <person name="Grigoriev I.V."/>
            <person name="Debuchy R."/>
            <person name="Gladieux P."/>
            <person name="Thoren M.H."/>
            <person name="Johannesson H."/>
        </authorList>
    </citation>
    <scope>NUCLEOTIDE SEQUENCE</scope>
    <source>
        <strain evidence="2">PSN243</strain>
    </source>
</reference>
<feature type="transmembrane region" description="Helical" evidence="1">
    <location>
        <begin position="34"/>
        <end position="56"/>
    </location>
</feature>
<protein>
    <submittedName>
        <fullName evidence="2">Uncharacterized protein</fullName>
    </submittedName>
</protein>
<keyword evidence="1" id="KW-0472">Membrane</keyword>
<keyword evidence="3" id="KW-1185">Reference proteome</keyword>
<organism evidence="2 3">
    <name type="scientific">Podospora aff. communis PSN243</name>
    <dbReference type="NCBI Taxonomy" id="3040156"/>
    <lineage>
        <taxon>Eukaryota</taxon>
        <taxon>Fungi</taxon>
        <taxon>Dikarya</taxon>
        <taxon>Ascomycota</taxon>
        <taxon>Pezizomycotina</taxon>
        <taxon>Sordariomycetes</taxon>
        <taxon>Sordariomycetidae</taxon>
        <taxon>Sordariales</taxon>
        <taxon>Podosporaceae</taxon>
        <taxon>Podospora</taxon>
    </lineage>
</organism>
<accession>A0AAV9H2Z3</accession>
<evidence type="ECO:0000313" key="2">
    <source>
        <dbReference type="EMBL" id="KAK4454982.1"/>
    </source>
</evidence>
<gene>
    <name evidence="2" type="ORF">QBC34DRAFT_391210</name>
</gene>
<dbReference type="Proteomes" id="UP001321760">
    <property type="component" value="Unassembled WGS sequence"/>
</dbReference>
<dbReference type="AlphaFoldDB" id="A0AAV9H2Z3"/>